<dbReference type="AlphaFoldDB" id="A0A8S9J225"/>
<dbReference type="EMBL" id="QGKY02001015">
    <property type="protein sequence ID" value="KAF2575316.1"/>
    <property type="molecule type" value="Genomic_DNA"/>
</dbReference>
<organism evidence="1">
    <name type="scientific">Brassica cretica</name>
    <name type="common">Mustard</name>
    <dbReference type="NCBI Taxonomy" id="69181"/>
    <lineage>
        <taxon>Eukaryota</taxon>
        <taxon>Viridiplantae</taxon>
        <taxon>Streptophyta</taxon>
        <taxon>Embryophyta</taxon>
        <taxon>Tracheophyta</taxon>
        <taxon>Spermatophyta</taxon>
        <taxon>Magnoliopsida</taxon>
        <taxon>eudicotyledons</taxon>
        <taxon>Gunneridae</taxon>
        <taxon>Pentapetalae</taxon>
        <taxon>rosids</taxon>
        <taxon>malvids</taxon>
        <taxon>Brassicales</taxon>
        <taxon>Brassicaceae</taxon>
        <taxon>Brassiceae</taxon>
        <taxon>Brassica</taxon>
    </lineage>
</organism>
<sequence>MKSPRRWHQPESLSLESSSLSLWSTIPRLPRRIRLSLSLSLSRRRFRVSGALFDDSASLSISSTPPRISRSPRRLRVSLDLLDASAYLSLSAYLKLITPPISSEIKPKEKAKFFSFYV</sequence>
<evidence type="ECO:0000313" key="1">
    <source>
        <dbReference type="EMBL" id="KAF2575316.1"/>
    </source>
</evidence>
<comment type="caution">
    <text evidence="1">The sequence shown here is derived from an EMBL/GenBank/DDBJ whole genome shotgun (WGS) entry which is preliminary data.</text>
</comment>
<protein>
    <submittedName>
        <fullName evidence="1">Uncharacterized protein</fullName>
    </submittedName>
</protein>
<gene>
    <name evidence="1" type="ORF">F2Q70_00001659</name>
</gene>
<accession>A0A8S9J225</accession>
<proteinExistence type="predicted"/>
<reference evidence="1" key="1">
    <citation type="submission" date="2019-12" db="EMBL/GenBank/DDBJ databases">
        <title>Genome sequencing and annotation of Brassica cretica.</title>
        <authorList>
            <person name="Studholme D.J."/>
            <person name="Sarris P.F."/>
        </authorList>
    </citation>
    <scope>NUCLEOTIDE SEQUENCE</scope>
    <source>
        <strain evidence="1">PFS-102/07</strain>
        <tissue evidence="1">Leaf</tissue>
    </source>
</reference>
<name>A0A8S9J225_BRACR</name>